<name>A0A7C8KY06_9BACI</name>
<keyword evidence="2 10" id="KW-0031">Aminopeptidase</keyword>
<evidence type="ECO:0000256" key="3">
    <source>
        <dbReference type="ARBA" id="ARBA00022670"/>
    </source>
</evidence>
<evidence type="ECO:0000256" key="2">
    <source>
        <dbReference type="ARBA" id="ARBA00022438"/>
    </source>
</evidence>
<protein>
    <recommendedName>
        <fullName evidence="7">Probable cytosol aminopeptidase</fullName>
    </recommendedName>
    <alternativeName>
        <fullName evidence="8">Leucine aminopeptidase</fullName>
    </alternativeName>
    <alternativeName>
        <fullName evidence="5">Leucyl aminopeptidase</fullName>
    </alternativeName>
</protein>
<dbReference type="InterPro" id="IPR043472">
    <property type="entry name" value="Macro_dom-like"/>
</dbReference>
<gene>
    <name evidence="10" type="ORF">F9U64_11745</name>
</gene>
<comment type="caution">
    <text evidence="10">The sequence shown here is derived from an EMBL/GenBank/DDBJ whole genome shotgun (WGS) entry which is preliminary data.</text>
</comment>
<dbReference type="GO" id="GO:0005737">
    <property type="term" value="C:cytoplasm"/>
    <property type="evidence" value="ECO:0007669"/>
    <property type="project" value="InterPro"/>
</dbReference>
<dbReference type="GO" id="GO:0070006">
    <property type="term" value="F:metalloaminopeptidase activity"/>
    <property type="evidence" value="ECO:0007669"/>
    <property type="project" value="InterPro"/>
</dbReference>
<dbReference type="OrthoDB" id="9809354at2"/>
<keyword evidence="4" id="KW-0378">Hydrolase</keyword>
<dbReference type="AlphaFoldDB" id="A0A7C8KY06"/>
<comment type="similarity">
    <text evidence="1">Belongs to the peptidase M17 family.</text>
</comment>
<evidence type="ECO:0000256" key="1">
    <source>
        <dbReference type="ARBA" id="ARBA00009528"/>
    </source>
</evidence>
<reference evidence="10 11" key="1">
    <citation type="submission" date="2019-10" db="EMBL/GenBank/DDBJ databases">
        <title>Gracilibacillus sp. nov. isolated from rice seeds.</title>
        <authorList>
            <person name="He S."/>
        </authorList>
    </citation>
    <scope>NUCLEOTIDE SEQUENCE [LARGE SCALE GENOMIC DNA]</scope>
    <source>
        <strain evidence="10 11">TD8</strain>
    </source>
</reference>
<dbReference type="PANTHER" id="PTHR11963">
    <property type="entry name" value="LEUCINE AMINOPEPTIDASE-RELATED"/>
    <property type="match status" value="1"/>
</dbReference>
<dbReference type="InterPro" id="IPR000819">
    <property type="entry name" value="Peptidase_M17_C"/>
</dbReference>
<keyword evidence="11" id="KW-1185">Reference proteome</keyword>
<dbReference type="EMBL" id="WEID01000056">
    <property type="protein sequence ID" value="KAB8134187.1"/>
    <property type="molecule type" value="Genomic_DNA"/>
</dbReference>
<evidence type="ECO:0000256" key="5">
    <source>
        <dbReference type="ARBA" id="ARBA00033172"/>
    </source>
</evidence>
<evidence type="ECO:0000313" key="11">
    <source>
        <dbReference type="Proteomes" id="UP000480246"/>
    </source>
</evidence>
<dbReference type="PROSITE" id="PS00631">
    <property type="entry name" value="CYTOSOL_AP"/>
    <property type="match status" value="1"/>
</dbReference>
<dbReference type="PANTHER" id="PTHR11963:SF23">
    <property type="entry name" value="CYTOSOL AMINOPEPTIDASE"/>
    <property type="match status" value="1"/>
</dbReference>
<dbReference type="Pfam" id="PF00883">
    <property type="entry name" value="Peptidase_M17"/>
    <property type="match status" value="1"/>
</dbReference>
<evidence type="ECO:0000313" key="10">
    <source>
        <dbReference type="EMBL" id="KAB8134187.1"/>
    </source>
</evidence>
<dbReference type="InterPro" id="IPR011356">
    <property type="entry name" value="Leucine_aapep/pepB"/>
</dbReference>
<accession>A0A7C8KY06</accession>
<dbReference type="PRINTS" id="PR00481">
    <property type="entry name" value="LAMNOPPTDASE"/>
</dbReference>
<dbReference type="GO" id="GO:0006508">
    <property type="term" value="P:proteolysis"/>
    <property type="evidence" value="ECO:0007669"/>
    <property type="project" value="UniProtKB-KW"/>
</dbReference>
<proteinExistence type="inferred from homology"/>
<organism evidence="10 11">
    <name type="scientific">Gracilibacillus oryzae</name>
    <dbReference type="NCBI Taxonomy" id="1672701"/>
    <lineage>
        <taxon>Bacteria</taxon>
        <taxon>Bacillati</taxon>
        <taxon>Bacillota</taxon>
        <taxon>Bacilli</taxon>
        <taxon>Bacillales</taxon>
        <taxon>Bacillaceae</taxon>
        <taxon>Gracilibacillus</taxon>
    </lineage>
</organism>
<comment type="function">
    <text evidence="6">Presumably involved in the processing and regular turnover of intracellular proteins. Catalyzes the removal of unsubstituted N-terminal amino acids from various peptides.</text>
</comment>
<dbReference type="GO" id="GO:0030145">
    <property type="term" value="F:manganese ion binding"/>
    <property type="evidence" value="ECO:0007669"/>
    <property type="project" value="InterPro"/>
</dbReference>
<feature type="domain" description="Cytosol aminopeptidase" evidence="9">
    <location>
        <begin position="326"/>
        <end position="333"/>
    </location>
</feature>
<dbReference type="CDD" id="cd00433">
    <property type="entry name" value="Peptidase_M17"/>
    <property type="match status" value="1"/>
</dbReference>
<keyword evidence="3" id="KW-0645">Protease</keyword>
<evidence type="ECO:0000256" key="8">
    <source>
        <dbReference type="ARBA" id="ARBA00050061"/>
    </source>
</evidence>
<evidence type="ECO:0000256" key="4">
    <source>
        <dbReference type="ARBA" id="ARBA00022801"/>
    </source>
</evidence>
<dbReference type="Gene3D" id="3.40.220.10">
    <property type="entry name" value="Leucine Aminopeptidase, subunit E, domain 1"/>
    <property type="match status" value="1"/>
</dbReference>
<evidence type="ECO:0000256" key="7">
    <source>
        <dbReference type="ARBA" id="ARBA00050021"/>
    </source>
</evidence>
<evidence type="ECO:0000256" key="6">
    <source>
        <dbReference type="ARBA" id="ARBA00049972"/>
    </source>
</evidence>
<dbReference type="SUPFAM" id="SSF53187">
    <property type="entry name" value="Zn-dependent exopeptidases"/>
    <property type="match status" value="1"/>
</dbReference>
<dbReference type="Proteomes" id="UP000480246">
    <property type="component" value="Unassembled WGS sequence"/>
</dbReference>
<evidence type="ECO:0000259" key="9">
    <source>
        <dbReference type="PROSITE" id="PS00631"/>
    </source>
</evidence>
<dbReference type="Gene3D" id="3.40.630.10">
    <property type="entry name" value="Zn peptidases"/>
    <property type="match status" value="1"/>
</dbReference>
<sequence length="482" mass="53074">MNGIMTLQPEQIIAKHSIKKGVMIMKLSIVLNHKQLDSKFRMISHEDTGNPKLIFVDEQYYLIANIDALENLEDVRMLGGKIRKKVQEINVSEVEIYFYQLIEVLSHFSEEELVTAFMEGWYLASYQFNKYTPVKSKENITTVFSKREYITLAKKAITRANAVNVARDLCNEPANKLTPAIYAERIESLFKTTKATVEIIGQEDLIDRGFIATEVVGRGSSNAAGVAIISLKNNPSDASQTALVGKGVTFDTGGTNVKTARDIGEMKMDMGGSAAVVGAMKLLADMDADVNVTGILPLVTNVAGSRAYLPSDIIEYDNGKVVEVGNTDAEGRLILADGILYAQKIGAKTIIDIATLTGAIGGALGLKYAGIFSTNERQLWHYKTLGERCGDYIWPMPLVEDYYDYLKSTVAHINNMSSSSYGGAITAAMFLKSFVSSECDWVHIDMANTVRPWKEQGYYVPGASGFGVRLLTEMILNKELVE</sequence>